<protein>
    <submittedName>
        <fullName evidence="1">DUF393 domain-containing protein</fullName>
    </submittedName>
</protein>
<name>A0ABY0IJ24_9BACT</name>
<gene>
    <name evidence="1" type="ORF">DAY19_01515</name>
</gene>
<reference evidence="2" key="1">
    <citation type="journal article" date="2019" name="Int. J. Syst. Evol. Microbiol.">
        <title>Halobacteriovorax valvorus sp. nov., a novel prokaryotic predator isolated from coastal seawater of China.</title>
        <authorList>
            <person name="Chen M.-X."/>
        </authorList>
    </citation>
    <scope>NUCLEOTIDE SEQUENCE [LARGE SCALE GENOMIC DNA]</scope>
    <source>
        <strain evidence="2">BL9</strain>
    </source>
</reference>
<dbReference type="PANTHER" id="PTHR33639:SF2">
    <property type="entry name" value="DUF393 DOMAIN-CONTAINING PROTEIN"/>
    <property type="match status" value="1"/>
</dbReference>
<dbReference type="Proteomes" id="UP000443582">
    <property type="component" value="Unassembled WGS sequence"/>
</dbReference>
<dbReference type="Pfam" id="PF04134">
    <property type="entry name" value="DCC1-like"/>
    <property type="match status" value="1"/>
</dbReference>
<proteinExistence type="predicted"/>
<comment type="caution">
    <text evidence="1">The sequence shown here is derived from an EMBL/GenBank/DDBJ whole genome shotgun (WGS) entry which is preliminary data.</text>
</comment>
<dbReference type="RefSeq" id="WP_114705421.1">
    <property type="nucleotide sequence ID" value="NZ_QDKL01000001.1"/>
</dbReference>
<organism evidence="1 2">
    <name type="scientific">Halobacteriovorax vibrionivorans</name>
    <dbReference type="NCBI Taxonomy" id="2152716"/>
    <lineage>
        <taxon>Bacteria</taxon>
        <taxon>Pseudomonadati</taxon>
        <taxon>Bdellovibrionota</taxon>
        <taxon>Bacteriovoracia</taxon>
        <taxon>Bacteriovoracales</taxon>
        <taxon>Halobacteriovoraceae</taxon>
        <taxon>Halobacteriovorax</taxon>
    </lineage>
</organism>
<sequence length="125" mass="14721">MNIVFLDGKCLICNGIIKFIYRIDRKKRIKFCHLQDEKALNYLEQDFVKNLSTVVFYQDGKISTKSDAAINIMVTLGHTYFKLFRFIPRFIRDGIYQFIAKNRYIIGEELDVCPIPEADLAERFL</sequence>
<evidence type="ECO:0000313" key="1">
    <source>
        <dbReference type="EMBL" id="RZF22475.1"/>
    </source>
</evidence>
<accession>A0ABY0IJ24</accession>
<dbReference type="InterPro" id="IPR052927">
    <property type="entry name" value="DCC_oxidoreductase"/>
</dbReference>
<evidence type="ECO:0000313" key="2">
    <source>
        <dbReference type="Proteomes" id="UP000443582"/>
    </source>
</evidence>
<dbReference type="InterPro" id="IPR007263">
    <property type="entry name" value="DCC1-like"/>
</dbReference>
<dbReference type="PANTHER" id="PTHR33639">
    <property type="entry name" value="THIOL-DISULFIDE OXIDOREDUCTASE DCC"/>
    <property type="match status" value="1"/>
</dbReference>
<keyword evidence="2" id="KW-1185">Reference proteome</keyword>
<dbReference type="EMBL" id="QDKL01000001">
    <property type="protein sequence ID" value="RZF22475.1"/>
    <property type="molecule type" value="Genomic_DNA"/>
</dbReference>